<dbReference type="InterPro" id="IPR001141">
    <property type="entry name" value="Ribosomal_eL27"/>
</dbReference>
<dbReference type="InterPro" id="IPR008991">
    <property type="entry name" value="Translation_prot_SH3-like_sf"/>
</dbReference>
<keyword evidence="2" id="KW-0687">Ribonucleoprotein</keyword>
<evidence type="ECO:0000313" key="3">
    <source>
        <dbReference type="Proteomes" id="UP000185944"/>
    </source>
</evidence>
<accession>A0A177EIS4</accession>
<gene>
    <name evidence="2" type="ORF">NEDG_00349</name>
</gene>
<organism evidence="2 3">
    <name type="scientific">Nematocida displodere</name>
    <dbReference type="NCBI Taxonomy" id="1805483"/>
    <lineage>
        <taxon>Eukaryota</taxon>
        <taxon>Fungi</taxon>
        <taxon>Fungi incertae sedis</taxon>
        <taxon>Microsporidia</taxon>
        <taxon>Nematocida</taxon>
    </lineage>
</organism>
<comment type="similarity">
    <text evidence="1">Belongs to the eukaryotic ribosomal protein eL27 family.</text>
</comment>
<dbReference type="Proteomes" id="UP000185944">
    <property type="component" value="Unassembled WGS sequence"/>
</dbReference>
<dbReference type="RefSeq" id="XP_067545475.1">
    <property type="nucleotide sequence ID" value="XM_067687767.1"/>
</dbReference>
<evidence type="ECO:0000313" key="2">
    <source>
        <dbReference type="EMBL" id="OAG31874.1"/>
    </source>
</evidence>
<proteinExistence type="inferred from homology"/>
<dbReference type="Pfam" id="PF01777">
    <property type="entry name" value="Ribosomal_L27e"/>
    <property type="match status" value="1"/>
</dbReference>
<protein>
    <submittedName>
        <fullName evidence="2">Large subunit ribosomal protein L27e</fullName>
    </submittedName>
</protein>
<dbReference type="SUPFAM" id="SSF50104">
    <property type="entry name" value="Translation proteins SH3-like domain"/>
    <property type="match status" value="1"/>
</dbReference>
<reference evidence="2 3" key="1">
    <citation type="submission" date="2016-02" db="EMBL/GenBank/DDBJ databases">
        <title>Discovery of a natural microsporidian pathogen with a broad tissue tropism in Caenorhabditis elegans.</title>
        <authorList>
            <person name="Luallen R.J."/>
            <person name="Reinke A.W."/>
            <person name="Tong L."/>
            <person name="Botts M.R."/>
            <person name="Felix M.-A."/>
            <person name="Troemel E.R."/>
        </authorList>
    </citation>
    <scope>NUCLEOTIDE SEQUENCE [LARGE SCALE GENOMIC DNA]</scope>
    <source>
        <strain evidence="2 3">JUm2807</strain>
    </source>
</reference>
<dbReference type="STRING" id="1805483.A0A177EIS4"/>
<name>A0A177EIS4_9MICR</name>
<keyword evidence="3" id="KW-1185">Reference proteome</keyword>
<dbReference type="InterPro" id="IPR038655">
    <property type="entry name" value="Ribosomal_eL27_sf"/>
</dbReference>
<sequence length="128" mass="15083">MFSKEEVVLITKGRYAGIKAVIIEDLEEKDGRMVVTIVGLEKIPKPVTEDMTEMQKSRQKYIKAFIKKMNVRHLIATRYTMENVFDKVAVRDISDISEKTEMRKDVEKLFRTAYQNNPTHWIFKKQKV</sequence>
<comment type="caution">
    <text evidence="2">The sequence shown here is derived from an EMBL/GenBank/DDBJ whole genome shotgun (WGS) entry which is preliminary data.</text>
</comment>
<dbReference type="GeneID" id="93646699"/>
<dbReference type="EMBL" id="LTDL01000014">
    <property type="protein sequence ID" value="OAG31874.1"/>
    <property type="molecule type" value="Genomic_DNA"/>
</dbReference>
<dbReference type="OrthoDB" id="2365484at2759"/>
<dbReference type="Gene3D" id="2.30.30.770">
    <property type="match status" value="1"/>
</dbReference>
<dbReference type="VEuPathDB" id="MicrosporidiaDB:NEDG_00349"/>
<keyword evidence="2" id="KW-0689">Ribosomal protein</keyword>
<dbReference type="GO" id="GO:0003735">
    <property type="term" value="F:structural constituent of ribosome"/>
    <property type="evidence" value="ECO:0007669"/>
    <property type="project" value="InterPro"/>
</dbReference>
<evidence type="ECO:0000256" key="1">
    <source>
        <dbReference type="ARBA" id="ARBA00009124"/>
    </source>
</evidence>
<dbReference type="PANTHER" id="PTHR10497">
    <property type="entry name" value="60S RIBOSOMAL PROTEIN L27"/>
    <property type="match status" value="1"/>
</dbReference>
<dbReference type="GO" id="GO:0005840">
    <property type="term" value="C:ribosome"/>
    <property type="evidence" value="ECO:0007669"/>
    <property type="project" value="UniProtKB-KW"/>
</dbReference>
<dbReference type="GO" id="GO:0006412">
    <property type="term" value="P:translation"/>
    <property type="evidence" value="ECO:0007669"/>
    <property type="project" value="InterPro"/>
</dbReference>
<dbReference type="AlphaFoldDB" id="A0A177EIS4"/>